<gene>
    <name evidence="13" type="ORF">FGG08_006258</name>
</gene>
<dbReference type="EC" id="4.1.1.21" evidence="4 11"/>
<dbReference type="InterPro" id="IPR016301">
    <property type="entry name" value="Ade2_fungi/plant"/>
</dbReference>
<dbReference type="InterPro" id="IPR040686">
    <property type="entry name" value="PurK_C"/>
</dbReference>
<evidence type="ECO:0000256" key="5">
    <source>
        <dbReference type="ARBA" id="ARBA00021059"/>
    </source>
</evidence>
<dbReference type="SUPFAM" id="SSF52255">
    <property type="entry name" value="N5-CAIR mutase (phosphoribosylaminoimidazole carboxylase, PurE)"/>
    <property type="match status" value="1"/>
</dbReference>
<evidence type="ECO:0000256" key="11">
    <source>
        <dbReference type="PIRNR" id="PIRNR001340"/>
    </source>
</evidence>
<evidence type="ECO:0000256" key="7">
    <source>
        <dbReference type="ARBA" id="ARBA00022755"/>
    </source>
</evidence>
<dbReference type="InterPro" id="IPR033747">
    <property type="entry name" value="PurE_ClassI"/>
</dbReference>
<organism evidence="13 14">
    <name type="scientific">Glutinoglossum americanum</name>
    <dbReference type="NCBI Taxonomy" id="1670608"/>
    <lineage>
        <taxon>Eukaryota</taxon>
        <taxon>Fungi</taxon>
        <taxon>Dikarya</taxon>
        <taxon>Ascomycota</taxon>
        <taxon>Pezizomycotina</taxon>
        <taxon>Geoglossomycetes</taxon>
        <taxon>Geoglossales</taxon>
        <taxon>Geoglossaceae</taxon>
        <taxon>Glutinoglossum</taxon>
    </lineage>
</organism>
<keyword evidence="7 11" id="KW-0658">Purine biosynthesis</keyword>
<evidence type="ECO:0000256" key="6">
    <source>
        <dbReference type="ARBA" id="ARBA00022741"/>
    </source>
</evidence>
<comment type="catalytic activity">
    <reaction evidence="1 11">
        <text>5-amino-1-(5-phospho-D-ribosyl)imidazole-4-carboxylate + H(+) = 5-amino-1-(5-phospho-beta-D-ribosyl)imidazole + CO2</text>
        <dbReference type="Rhea" id="RHEA:10792"/>
        <dbReference type="ChEBI" id="CHEBI:15378"/>
        <dbReference type="ChEBI" id="CHEBI:16526"/>
        <dbReference type="ChEBI" id="CHEBI:77657"/>
        <dbReference type="ChEBI" id="CHEBI:137981"/>
        <dbReference type="EC" id="4.1.1.21"/>
    </reaction>
</comment>
<dbReference type="InterPro" id="IPR011761">
    <property type="entry name" value="ATP-grasp"/>
</dbReference>
<keyword evidence="8 11" id="KW-0210">Decarboxylase</keyword>
<dbReference type="SUPFAM" id="SSF56059">
    <property type="entry name" value="Glutathione synthetase ATP-binding domain-like"/>
    <property type="match status" value="1"/>
</dbReference>
<dbReference type="NCBIfam" id="TIGR01161">
    <property type="entry name" value="purK"/>
    <property type="match status" value="1"/>
</dbReference>
<keyword evidence="9 11" id="KW-0067">ATP-binding</keyword>
<dbReference type="OrthoDB" id="15425at2759"/>
<dbReference type="InterPro" id="IPR000031">
    <property type="entry name" value="PurE_dom"/>
</dbReference>
<dbReference type="InterPro" id="IPR016185">
    <property type="entry name" value="PreATP-grasp_dom_sf"/>
</dbReference>
<dbReference type="AlphaFoldDB" id="A0A9P8I1X8"/>
<dbReference type="SUPFAM" id="SSF51246">
    <property type="entry name" value="Rudiment single hybrid motif"/>
    <property type="match status" value="1"/>
</dbReference>
<dbReference type="HAMAP" id="MF_01928">
    <property type="entry name" value="PurK"/>
    <property type="match status" value="1"/>
</dbReference>
<accession>A0A9P8I1X8</accession>
<dbReference type="InterPro" id="IPR011054">
    <property type="entry name" value="Rudment_hybrid_motif"/>
</dbReference>
<dbReference type="SUPFAM" id="SSF52440">
    <property type="entry name" value="PreATP-grasp domain"/>
    <property type="match status" value="1"/>
</dbReference>
<dbReference type="InterPro" id="IPR003135">
    <property type="entry name" value="ATP-grasp_carboxylate-amine"/>
</dbReference>
<evidence type="ECO:0000259" key="12">
    <source>
        <dbReference type="PROSITE" id="PS50975"/>
    </source>
</evidence>
<dbReference type="GO" id="GO:0046872">
    <property type="term" value="F:metal ion binding"/>
    <property type="evidence" value="ECO:0007669"/>
    <property type="project" value="InterPro"/>
</dbReference>
<dbReference type="GO" id="GO:0004638">
    <property type="term" value="F:phosphoribosylaminoimidazole carboxylase activity"/>
    <property type="evidence" value="ECO:0007669"/>
    <property type="project" value="UniProtKB-UniRule"/>
</dbReference>
<dbReference type="Pfam" id="PF17769">
    <property type="entry name" value="PurK_C"/>
    <property type="match status" value="1"/>
</dbReference>
<dbReference type="Pfam" id="PF00731">
    <property type="entry name" value="AIRC"/>
    <property type="match status" value="1"/>
</dbReference>
<dbReference type="InterPro" id="IPR005875">
    <property type="entry name" value="PurK"/>
</dbReference>
<dbReference type="Gene3D" id="3.40.50.20">
    <property type="match status" value="1"/>
</dbReference>
<comment type="similarity">
    <text evidence="3 11">In the C-terminal section; belongs to the AIR carboxylase family. Class I subfamily.</text>
</comment>
<evidence type="ECO:0000313" key="13">
    <source>
        <dbReference type="EMBL" id="KAH0536920.1"/>
    </source>
</evidence>
<evidence type="ECO:0000256" key="8">
    <source>
        <dbReference type="ARBA" id="ARBA00022793"/>
    </source>
</evidence>
<dbReference type="Proteomes" id="UP000698800">
    <property type="component" value="Unassembled WGS sequence"/>
</dbReference>
<dbReference type="InterPro" id="IPR013815">
    <property type="entry name" value="ATP_grasp_subdomain_1"/>
</dbReference>
<dbReference type="Gene3D" id="3.30.1490.20">
    <property type="entry name" value="ATP-grasp fold, A domain"/>
    <property type="match status" value="1"/>
</dbReference>
<dbReference type="Gene3D" id="3.40.50.1970">
    <property type="match status" value="2"/>
</dbReference>
<evidence type="ECO:0000256" key="3">
    <source>
        <dbReference type="ARBA" id="ARBA00006114"/>
    </source>
</evidence>
<evidence type="ECO:0000256" key="2">
    <source>
        <dbReference type="ARBA" id="ARBA00004747"/>
    </source>
</evidence>
<protein>
    <recommendedName>
        <fullName evidence="5 11">Phosphoribosylaminoimidazole carboxylase</fullName>
        <ecNumber evidence="4 11">4.1.1.21</ecNumber>
    </recommendedName>
</protein>
<keyword evidence="6 11" id="KW-0547">Nucleotide-binding</keyword>
<dbReference type="GO" id="GO:0005524">
    <property type="term" value="F:ATP binding"/>
    <property type="evidence" value="ECO:0007669"/>
    <property type="project" value="UniProtKB-UniRule"/>
</dbReference>
<evidence type="ECO:0000256" key="9">
    <source>
        <dbReference type="ARBA" id="ARBA00022840"/>
    </source>
</evidence>
<dbReference type="PIRSF" id="PIRSF001340">
    <property type="entry name" value="AIR_carboxylase"/>
    <property type="match status" value="1"/>
</dbReference>
<comment type="pathway">
    <text evidence="2 11">Purine metabolism; IMP biosynthesis via de novo pathway; 5-amino-1-(5-phospho-D-ribosyl)imidazole-4-carboxylate from 5-amino-1-(5-phospho-D-ribosyl)imidazole (carboxylase route): step 1/1.</text>
</comment>
<dbReference type="GO" id="GO:0006189">
    <property type="term" value="P:'de novo' IMP biosynthetic process"/>
    <property type="evidence" value="ECO:0007669"/>
    <property type="project" value="UniProtKB-UniRule"/>
</dbReference>
<proteinExistence type="inferred from homology"/>
<reference evidence="13" key="1">
    <citation type="submission" date="2021-03" db="EMBL/GenBank/DDBJ databases">
        <title>Comparative genomics and phylogenomic investigation of the class Geoglossomycetes provide insights into ecological specialization and systematics.</title>
        <authorList>
            <person name="Melie T."/>
            <person name="Pirro S."/>
            <person name="Miller A.N."/>
            <person name="Quandt A."/>
        </authorList>
    </citation>
    <scope>NUCLEOTIDE SEQUENCE</scope>
    <source>
        <strain evidence="13">GBOQ0MN5Z8</strain>
    </source>
</reference>
<dbReference type="Pfam" id="PF22660">
    <property type="entry name" value="RS_preATP-grasp-like"/>
    <property type="match status" value="1"/>
</dbReference>
<feature type="domain" description="ATP-grasp" evidence="12">
    <location>
        <begin position="121"/>
        <end position="324"/>
    </location>
</feature>
<dbReference type="PANTHER" id="PTHR11609:SF5">
    <property type="entry name" value="PHOSPHORIBOSYLAMINOIMIDAZOLE CARBOXYLASE"/>
    <property type="match status" value="1"/>
</dbReference>
<evidence type="ECO:0000256" key="10">
    <source>
        <dbReference type="ARBA" id="ARBA00023239"/>
    </source>
</evidence>
<keyword evidence="14" id="KW-1185">Reference proteome</keyword>
<dbReference type="Pfam" id="PF02222">
    <property type="entry name" value="ATP-grasp"/>
    <property type="match status" value="1"/>
</dbReference>
<dbReference type="PANTHER" id="PTHR11609">
    <property type="entry name" value="PURINE BIOSYNTHESIS PROTEIN 6/7, PUR6/7"/>
    <property type="match status" value="1"/>
</dbReference>
<dbReference type="EMBL" id="JAGHQL010000173">
    <property type="protein sequence ID" value="KAH0536920.1"/>
    <property type="molecule type" value="Genomic_DNA"/>
</dbReference>
<dbReference type="SMART" id="SM01001">
    <property type="entry name" value="AIRC"/>
    <property type="match status" value="1"/>
</dbReference>
<evidence type="ECO:0000256" key="1">
    <source>
        <dbReference type="ARBA" id="ARBA00001244"/>
    </source>
</evidence>
<dbReference type="InterPro" id="IPR054350">
    <property type="entry name" value="PurT/PurK_preATP-grasp"/>
</dbReference>
<evidence type="ECO:0000256" key="4">
    <source>
        <dbReference type="ARBA" id="ARBA00012329"/>
    </source>
</evidence>
<sequence length="606" mass="66010">MDNRTIGILGGGQLGRMLTEAAHRMNLKIAILDSEDAPAKQINARNPHVCGSFTDPSAVRELARQCDILTVEIEHVNTEVLEEIAELGVEVTQDGRVTRRKVKVQPNWRTIRIIQDKYLQKQHLHSLGVSTAESVALSSNSAEAVADAGRTLGYPLMLKSRIQAYDGRGNFPVRSPSDIPTALQALGERPLYAEKWIEFAREVAVMVVKTENGSSGGDDDAWKRNTLAYPVVETIHEDSICKLVYAPSLHTPPVSAQYTRDAEAMARRAVAGFWGMGIFGVEMFLTDKSELLINEIAPRPHNSGHYTIEACQVSQYDAHLRAILELPFPSGSSDGGSAVLQSAWSPAIRLKSNIAAVMLNILGGSRPDSHIPICRKALETQGATLHLYGKDKSRPGRKMGHITVIAETPHGAQKLVEPLIHMADHVKSECRRQPPEAEAPSQRPVEPATVFPSYEASLVAITMGSDSDLPVLKPGISLLRDLDIPCYITITSAHRTPNRMFTFAQEAASRGIRVIIAAAGGAAHLPGMIAACTPLPVIGVPRGVPVATVAINNSTNAALLAARILGTYDETIRERVRKYAQDMENGVLEKADRLDEQGWEKYVVQK</sequence>
<evidence type="ECO:0000313" key="14">
    <source>
        <dbReference type="Proteomes" id="UP000698800"/>
    </source>
</evidence>
<dbReference type="PROSITE" id="PS50975">
    <property type="entry name" value="ATP_GRASP"/>
    <property type="match status" value="1"/>
</dbReference>
<comment type="caution">
    <text evidence="13">The sequence shown here is derived from an EMBL/GenBank/DDBJ whole genome shotgun (WGS) entry which is preliminary data.</text>
</comment>
<name>A0A9P8I1X8_9PEZI</name>
<keyword evidence="10 11" id="KW-0456">Lyase</keyword>
<dbReference type="Gene3D" id="3.30.470.20">
    <property type="entry name" value="ATP-grasp fold, B domain"/>
    <property type="match status" value="1"/>
</dbReference>
<dbReference type="HAMAP" id="MF_01929">
    <property type="entry name" value="PurE_classI"/>
    <property type="match status" value="1"/>
</dbReference>